<dbReference type="PANTHER" id="PTHR10622">
    <property type="entry name" value="HET DOMAIN-CONTAINING PROTEIN"/>
    <property type="match status" value="1"/>
</dbReference>
<dbReference type="RefSeq" id="XP_025571599.1">
    <property type="nucleotide sequence ID" value="XM_025714134.1"/>
</dbReference>
<accession>A0A395GP42</accession>
<dbReference type="EMBL" id="KZ824464">
    <property type="protein sequence ID" value="RAK97271.1"/>
    <property type="molecule type" value="Genomic_DNA"/>
</dbReference>
<feature type="domain" description="Heterokaryon incompatibility" evidence="2">
    <location>
        <begin position="23"/>
        <end position="138"/>
    </location>
</feature>
<dbReference type="VEuPathDB" id="FungiDB:BO80DRAFT_193577"/>
<evidence type="ECO:0000313" key="5">
    <source>
        <dbReference type="Proteomes" id="UP000249402"/>
    </source>
</evidence>
<feature type="region of interest" description="Disordered" evidence="1">
    <location>
        <begin position="557"/>
        <end position="590"/>
    </location>
</feature>
<evidence type="ECO:0000259" key="2">
    <source>
        <dbReference type="Pfam" id="PF06985"/>
    </source>
</evidence>
<protein>
    <submittedName>
        <fullName evidence="4">Uncharacterized protein</fullName>
    </submittedName>
</protein>
<dbReference type="InterPro" id="IPR058525">
    <property type="entry name" value="DUF8212"/>
</dbReference>
<proteinExistence type="predicted"/>
<dbReference type="AlphaFoldDB" id="A0A395GP42"/>
<evidence type="ECO:0000313" key="4">
    <source>
        <dbReference type="EMBL" id="RAK97271.1"/>
    </source>
</evidence>
<dbReference type="InterPro" id="IPR010730">
    <property type="entry name" value="HET"/>
</dbReference>
<keyword evidence="5" id="KW-1185">Reference proteome</keyword>
<dbReference type="Proteomes" id="UP000249402">
    <property type="component" value="Unassembled WGS sequence"/>
</dbReference>
<dbReference type="GeneID" id="37218999"/>
<reference evidence="4 5" key="1">
    <citation type="submission" date="2018-02" db="EMBL/GenBank/DDBJ databases">
        <title>The genomes of Aspergillus section Nigri reveals drivers in fungal speciation.</title>
        <authorList>
            <consortium name="DOE Joint Genome Institute"/>
            <person name="Vesth T.C."/>
            <person name="Nybo J."/>
            <person name="Theobald S."/>
            <person name="Brandl J."/>
            <person name="Frisvad J.C."/>
            <person name="Nielsen K.F."/>
            <person name="Lyhne E.K."/>
            <person name="Kogle M.E."/>
            <person name="Kuo A."/>
            <person name="Riley R."/>
            <person name="Clum A."/>
            <person name="Nolan M."/>
            <person name="Lipzen A."/>
            <person name="Salamov A."/>
            <person name="Henrissat B."/>
            <person name="Wiebenga A."/>
            <person name="De vries R.P."/>
            <person name="Grigoriev I.V."/>
            <person name="Mortensen U.H."/>
            <person name="Andersen M.R."/>
            <person name="Baker S.E."/>
        </authorList>
    </citation>
    <scope>NUCLEOTIDE SEQUENCE [LARGE SCALE GENOMIC DNA]</scope>
    <source>
        <strain evidence="4 5">CBS 121593</strain>
    </source>
</reference>
<dbReference type="Pfam" id="PF26640">
    <property type="entry name" value="DUF8212"/>
    <property type="match status" value="1"/>
</dbReference>
<sequence>MRLLNSATFRLRDFPNHGEIPEYAIFSHTWLQVSEGTELVFEDLPSSLEISVREQQVEGYKYMFPKAYQGFRKAWLCCQQALRDGIPWVWIDTCCIDKRSTVELSEAINSMFRWYKNARRCYVYLADLDVTAEGVTVEQLKSCRWFERGWTLQELLAPSEVLFFEKNWIFLGYKSTMDSIISDRTGIDSAILRGWRRLTDASVAERMSWASGRKTTREEDIAYCLMGIFDVNMPLLYGEGEKAFIRLQEEIIRNSDDQSLFAWSLTQGGSSWQNVPCGLLASHPSSFANAGDIVPMTDHDSSTPYTFTNCGLNISLILRPFSDDGLYHGLLNCRFRNQDGDQQLALRLKSRGTALKRKQFYRVCPAEVDCVPQSSSADSEDNVYIIKQGIVVPNNSFSVVWNVSTRFSVAVRPSNSYNSKRKLLTLPDDTRNNRAAIIVRDRLSEGTGTSVKGFAIVVGFNEHYPACVCLPMNSSDDWTRLCMEAQFSRGSSQFVMADGTKFVTDLVNGDQINRITISELVTTPSGVQLPIMENHPAYVGGAMNSSVLSPDVISTQQHTEHDFHGPSTRSHPPINYGPPRALSHAGCTTQ</sequence>
<organism evidence="4 5">
    <name type="scientific">Aspergillus ibericus CBS 121593</name>
    <dbReference type="NCBI Taxonomy" id="1448316"/>
    <lineage>
        <taxon>Eukaryota</taxon>
        <taxon>Fungi</taxon>
        <taxon>Dikarya</taxon>
        <taxon>Ascomycota</taxon>
        <taxon>Pezizomycotina</taxon>
        <taxon>Eurotiomycetes</taxon>
        <taxon>Eurotiomycetidae</taxon>
        <taxon>Eurotiales</taxon>
        <taxon>Aspergillaceae</taxon>
        <taxon>Aspergillus</taxon>
        <taxon>Aspergillus subgen. Circumdati</taxon>
    </lineage>
</organism>
<evidence type="ECO:0000256" key="1">
    <source>
        <dbReference type="SAM" id="MobiDB-lite"/>
    </source>
</evidence>
<feature type="domain" description="DUF8212" evidence="3">
    <location>
        <begin position="242"/>
        <end position="293"/>
    </location>
</feature>
<evidence type="ECO:0000259" key="3">
    <source>
        <dbReference type="Pfam" id="PF26640"/>
    </source>
</evidence>
<gene>
    <name evidence="4" type="ORF">BO80DRAFT_193577</name>
</gene>
<dbReference type="OrthoDB" id="674604at2759"/>
<name>A0A395GP42_9EURO</name>
<dbReference type="Pfam" id="PF06985">
    <property type="entry name" value="HET"/>
    <property type="match status" value="1"/>
</dbReference>
<dbReference type="STRING" id="1448316.A0A395GP42"/>
<dbReference type="PANTHER" id="PTHR10622:SF10">
    <property type="entry name" value="HET DOMAIN-CONTAINING PROTEIN"/>
    <property type="match status" value="1"/>
</dbReference>